<dbReference type="InterPro" id="IPR050135">
    <property type="entry name" value="dGTPase-like"/>
</dbReference>
<dbReference type="PROSITE" id="PS51831">
    <property type="entry name" value="HD"/>
    <property type="match status" value="1"/>
</dbReference>
<dbReference type="InterPro" id="IPR020779">
    <property type="entry name" value="dNTPase_1"/>
</dbReference>
<dbReference type="InterPro" id="IPR006261">
    <property type="entry name" value="dGTPase"/>
</dbReference>
<dbReference type="GO" id="GO:0000287">
    <property type="term" value="F:magnesium ion binding"/>
    <property type="evidence" value="ECO:0007669"/>
    <property type="project" value="UniProtKB-UniRule"/>
</dbReference>
<reference evidence="5 6" key="1">
    <citation type="submission" date="2020-08" db="EMBL/GenBank/DDBJ databases">
        <title>Genomic Encyclopedia of Type Strains, Phase III (KMG-III): the genomes of soil and plant-associated and newly described type strains.</title>
        <authorList>
            <person name="Whitman W."/>
        </authorList>
    </citation>
    <scope>NUCLEOTIDE SEQUENCE [LARGE SCALE GENOMIC DNA]</scope>
    <source>
        <strain evidence="5 6">CECT 7744</strain>
    </source>
</reference>
<dbReference type="Gene3D" id="1.10.3410.10">
    <property type="entry name" value="putative deoxyguanosinetriphosphate triphosphohydrolase like domain"/>
    <property type="match status" value="1"/>
</dbReference>
<comment type="similarity">
    <text evidence="3">Belongs to the dGTPase family. Type 1 subfamily.</text>
</comment>
<dbReference type="GO" id="GO:0006203">
    <property type="term" value="P:dGTP catabolic process"/>
    <property type="evidence" value="ECO:0007669"/>
    <property type="project" value="InterPro"/>
</dbReference>
<sequence length="507" mass="58635">MKGIINFKTRITAQRPYSRQNNDEPWESKNYLEYLTGQLESDRGRIINSPAIRRLQQKTQVFPLERNATVRSRLTHSLEVQQTGRFITRTIFKKLDKEGPTEQYGLHDLERVLESIVEMACLIHDIGNPPFGHLGEHAINSWFLDKLTSFNKFIDTQEIDSELEKKMLHDLQNFEGNAQAIRLVTHLLTLNLTYTQTACLLKYVRPAHQPKPDKGTDGAYLRKKPGFYLSEEGFIHDLWHTLGMQPGSRHPATWIMEAADDISYGLADIEDAVEKGILDIKQLKELLEDEFSSIGDIKEKCFTTPGSGTQSFQDIVNYADKRAQEEPINKNNEFFLWLRVNLIHSLVQHASHRFTSNIEDIYSGDFDEALMEDDSPYAQTIESLKRVARKKVFCDREVETLELQGYRIIYGLIGIYSPLLKCNARDFKGILDQEKHASPHLKRLAGRLAERHVKAYRLAAEKTEGKADEELWEFYYRCRLIQDFVSGMTDQFAYDEYKTLTVASHYQ</sequence>
<dbReference type="NCBIfam" id="NF003429">
    <property type="entry name" value="PRK04926.1"/>
    <property type="match status" value="1"/>
</dbReference>
<dbReference type="RefSeq" id="WP_183383800.1">
    <property type="nucleotide sequence ID" value="NZ_JACHXR010000005.1"/>
</dbReference>
<dbReference type="HAMAP" id="MF_00030">
    <property type="entry name" value="dGTPase_type1"/>
    <property type="match status" value="1"/>
</dbReference>
<keyword evidence="1 3" id="KW-0378">Hydrolase</keyword>
<dbReference type="SUPFAM" id="SSF109604">
    <property type="entry name" value="HD-domain/PDEase-like"/>
    <property type="match status" value="1"/>
</dbReference>
<comment type="function">
    <text evidence="3">dGTPase preferentially hydrolyzes dGTP over the other canonical NTPs.</text>
</comment>
<dbReference type="InterPro" id="IPR006674">
    <property type="entry name" value="HD_domain"/>
</dbReference>
<dbReference type="InterPro" id="IPR023293">
    <property type="entry name" value="dGTP_triP_hydro_central_sf"/>
</dbReference>
<dbReference type="Proteomes" id="UP000518892">
    <property type="component" value="Unassembled WGS sequence"/>
</dbReference>
<dbReference type="Pfam" id="PF01966">
    <property type="entry name" value="HD"/>
    <property type="match status" value="1"/>
</dbReference>
<evidence type="ECO:0000313" key="6">
    <source>
        <dbReference type="Proteomes" id="UP000518892"/>
    </source>
</evidence>
<dbReference type="Gene3D" id="1.10.3210.10">
    <property type="entry name" value="Hypothetical protein af1432"/>
    <property type="match status" value="2"/>
</dbReference>
<dbReference type="GO" id="GO:0008832">
    <property type="term" value="F:dGTPase activity"/>
    <property type="evidence" value="ECO:0007669"/>
    <property type="project" value="UniProtKB-UniRule"/>
</dbReference>
<evidence type="ECO:0000259" key="4">
    <source>
        <dbReference type="PROSITE" id="PS51831"/>
    </source>
</evidence>
<dbReference type="InterPro" id="IPR003607">
    <property type="entry name" value="HD/PDEase_dom"/>
</dbReference>
<protein>
    <recommendedName>
        <fullName evidence="3">Probable deoxyguanosinetriphosphate triphosphohydrolase</fullName>
        <shortName evidence="3">dGTP triphosphohydrolase</shortName>
        <shortName evidence="3">dGTPase</shortName>
        <ecNumber evidence="3">3.1.5.1</ecNumber>
    </recommendedName>
</protein>
<comment type="caution">
    <text evidence="5">The sequence shown here is derived from an EMBL/GenBank/DDBJ whole genome shotgun (WGS) entry which is preliminary data.</text>
</comment>
<dbReference type="EMBL" id="JACHXR010000005">
    <property type="protein sequence ID" value="MBB3231316.1"/>
    <property type="molecule type" value="Genomic_DNA"/>
</dbReference>
<dbReference type="SMART" id="SM00471">
    <property type="entry name" value="HDc"/>
    <property type="match status" value="1"/>
</dbReference>
<proteinExistence type="inferred from homology"/>
<comment type="cofactor">
    <cofactor evidence="3">
        <name>Mg(2+)</name>
        <dbReference type="ChEBI" id="CHEBI:18420"/>
    </cofactor>
</comment>
<evidence type="ECO:0000256" key="2">
    <source>
        <dbReference type="ARBA" id="ARBA00022842"/>
    </source>
</evidence>
<dbReference type="PANTHER" id="PTHR11373:SF32">
    <property type="entry name" value="DEOXYGUANOSINETRIPHOSPHATE TRIPHOSPHOHYDROLASE"/>
    <property type="match status" value="1"/>
</dbReference>
<evidence type="ECO:0000256" key="3">
    <source>
        <dbReference type="HAMAP-Rule" id="MF_00030"/>
    </source>
</evidence>
<organism evidence="5 6">
    <name type="scientific">Halomonas stenophila</name>
    <dbReference type="NCBI Taxonomy" id="795312"/>
    <lineage>
        <taxon>Bacteria</taxon>
        <taxon>Pseudomonadati</taxon>
        <taxon>Pseudomonadota</taxon>
        <taxon>Gammaproteobacteria</taxon>
        <taxon>Oceanospirillales</taxon>
        <taxon>Halomonadaceae</taxon>
        <taxon>Halomonas</taxon>
    </lineage>
</organism>
<accession>A0A7W5EV43</accession>
<evidence type="ECO:0000313" key="5">
    <source>
        <dbReference type="EMBL" id="MBB3231316.1"/>
    </source>
</evidence>
<name>A0A7W5EV43_9GAMM</name>
<evidence type="ECO:0000256" key="1">
    <source>
        <dbReference type="ARBA" id="ARBA00022801"/>
    </source>
</evidence>
<dbReference type="EC" id="3.1.5.1" evidence="3"/>
<comment type="caution">
    <text evidence="3">As this bacterium is not an Enterobacterale, this protein may not have a true dGTPase activity.</text>
</comment>
<dbReference type="AlphaFoldDB" id="A0A7W5EV43"/>
<keyword evidence="2 3" id="KW-0460">Magnesium</keyword>
<comment type="catalytic activity">
    <reaction evidence="3">
        <text>dGTP + H2O = 2'-deoxyguanosine + triphosphate + H(+)</text>
        <dbReference type="Rhea" id="RHEA:15193"/>
        <dbReference type="ChEBI" id="CHEBI:15377"/>
        <dbReference type="ChEBI" id="CHEBI:15378"/>
        <dbReference type="ChEBI" id="CHEBI:17172"/>
        <dbReference type="ChEBI" id="CHEBI:18036"/>
        <dbReference type="ChEBI" id="CHEBI:61429"/>
        <dbReference type="EC" id="3.1.5.1"/>
    </reaction>
</comment>
<dbReference type="NCBIfam" id="TIGR01353">
    <property type="entry name" value="dGTP_triPase"/>
    <property type="match status" value="1"/>
</dbReference>
<keyword evidence="6" id="KW-1185">Reference proteome</keyword>
<gene>
    <name evidence="3" type="primary">dgt</name>
    <name evidence="5" type="ORF">FHR97_002171</name>
</gene>
<feature type="domain" description="HD" evidence="4">
    <location>
        <begin position="73"/>
        <end position="265"/>
    </location>
</feature>
<dbReference type="PANTHER" id="PTHR11373">
    <property type="entry name" value="DEOXYNUCLEOSIDE TRIPHOSPHATE TRIPHOSPHOHYDROLASE"/>
    <property type="match status" value="1"/>
</dbReference>